<dbReference type="SUPFAM" id="SSF51445">
    <property type="entry name" value="(Trans)glycosidases"/>
    <property type="match status" value="1"/>
</dbReference>
<dbReference type="EMBL" id="CP023777">
    <property type="protein sequence ID" value="ATL47212.1"/>
    <property type="molecule type" value="Genomic_DNA"/>
</dbReference>
<sequence>MNKRNFIKSLGIGSVAMMQPGIATRSFAHEKKAGEVARKVQHRVWINPNHKDAADDVRKLYKTYKEAGIGVIYFEDDSPMHFKIAKELGIEAHRWFWTMNRNDKNLMATQPGCYSQSKTGASCATNPPYVDYYRFLCPNQPGTLKYLKEQVKEIVSKDYVDGLHLDYIRFVDVILPVNLWKKYGIDQSRELPQYDFCYCQTCRDKYKSIYGVDPMDMEHPDQSPSWRKFRYDSITNIVSNLSRLAHQHKKPITAAVFPTPEIAKRIVRQDWVNWPMDGICPMIYHGFYNEGVRWIGDAVAEGVNALSGKFPLYAGLFLPDFKNVGEIKEGVKLALDNGAAGVSIFGQLTPEVLGVLRETV</sequence>
<feature type="domain" description="Glycosyl hydrolase-like 10" evidence="2">
    <location>
        <begin position="85"/>
        <end position="289"/>
    </location>
</feature>
<dbReference type="PANTHER" id="PTHR43405">
    <property type="entry name" value="GLYCOSYL HYDROLASE DIGH"/>
    <property type="match status" value="1"/>
</dbReference>
<keyword evidence="4" id="KW-1185">Reference proteome</keyword>
<reference evidence="3 4" key="1">
    <citation type="submission" date="2017-10" db="EMBL/GenBank/DDBJ databases">
        <title>Paenichitinophaga pekingensis gen. nov., sp. nov., isolated from activated sludge.</title>
        <authorList>
            <person name="Jin D."/>
            <person name="Kong X."/>
            <person name="Deng Y."/>
            <person name="Bai Z."/>
        </authorList>
    </citation>
    <scope>NUCLEOTIDE SEQUENCE [LARGE SCALE GENOMIC DNA]</scope>
    <source>
        <strain evidence="3 4">13</strain>
    </source>
</reference>
<evidence type="ECO:0000313" key="3">
    <source>
        <dbReference type="EMBL" id="ATL47212.1"/>
    </source>
</evidence>
<gene>
    <name evidence="3" type="ORF">COR50_08470</name>
</gene>
<dbReference type="KEGG" id="cbae:COR50_08470"/>
<dbReference type="RefSeq" id="WP_098193594.1">
    <property type="nucleotide sequence ID" value="NZ_CP023777.1"/>
</dbReference>
<keyword evidence="1" id="KW-0732">Signal</keyword>
<dbReference type="InterPro" id="IPR052177">
    <property type="entry name" value="Divisome_Glycosyl_Hydrolase"/>
</dbReference>
<dbReference type="InterPro" id="IPR003790">
    <property type="entry name" value="GHL10"/>
</dbReference>
<accession>A0A291QTK8</accession>
<evidence type="ECO:0000256" key="1">
    <source>
        <dbReference type="ARBA" id="ARBA00022729"/>
    </source>
</evidence>
<dbReference type="AlphaFoldDB" id="A0A291QTK8"/>
<proteinExistence type="predicted"/>
<dbReference type="PANTHER" id="PTHR43405:SF1">
    <property type="entry name" value="GLYCOSYL HYDROLASE DIGH"/>
    <property type="match status" value="1"/>
</dbReference>
<name>A0A291QTK8_9BACT</name>
<dbReference type="Pfam" id="PF02638">
    <property type="entry name" value="GHL10"/>
    <property type="match status" value="1"/>
</dbReference>
<protein>
    <submittedName>
        <fullName evidence="3">Tat pathway signal protein</fullName>
    </submittedName>
</protein>
<evidence type="ECO:0000259" key="2">
    <source>
        <dbReference type="Pfam" id="PF02638"/>
    </source>
</evidence>
<evidence type="ECO:0000313" key="4">
    <source>
        <dbReference type="Proteomes" id="UP000220133"/>
    </source>
</evidence>
<dbReference type="InterPro" id="IPR017853">
    <property type="entry name" value="GH"/>
</dbReference>
<dbReference type="OrthoDB" id="100605at2"/>
<organism evidence="3 4">
    <name type="scientific">Chitinophaga caeni</name>
    <dbReference type="NCBI Taxonomy" id="2029983"/>
    <lineage>
        <taxon>Bacteria</taxon>
        <taxon>Pseudomonadati</taxon>
        <taxon>Bacteroidota</taxon>
        <taxon>Chitinophagia</taxon>
        <taxon>Chitinophagales</taxon>
        <taxon>Chitinophagaceae</taxon>
        <taxon>Chitinophaga</taxon>
    </lineage>
</organism>
<dbReference type="Proteomes" id="UP000220133">
    <property type="component" value="Chromosome"/>
</dbReference>
<dbReference type="Gene3D" id="3.20.20.80">
    <property type="entry name" value="Glycosidases"/>
    <property type="match status" value="1"/>
</dbReference>